<accession>A0A1N6PGA6</accession>
<keyword evidence="3 5" id="KW-0347">Helicase</keyword>
<name>A0A1N6PGA6_9GAMM</name>
<dbReference type="InterPro" id="IPR050534">
    <property type="entry name" value="Coronavir_polyprotein_1ab"/>
</dbReference>
<dbReference type="PANTHER" id="PTHR43788:SF6">
    <property type="entry name" value="DNA HELICASE B"/>
    <property type="match status" value="1"/>
</dbReference>
<keyword evidence="3" id="KW-0269">Exonuclease</keyword>
<dbReference type="EC" id="5.6.2.3" evidence="3"/>
<dbReference type="EMBL" id="FTLW01000001">
    <property type="protein sequence ID" value="SIQ03374.1"/>
    <property type="molecule type" value="Genomic_DNA"/>
</dbReference>
<keyword evidence="3" id="KW-0540">Nuclease</keyword>
<dbReference type="InterPro" id="IPR027417">
    <property type="entry name" value="P-loop_NTPase"/>
</dbReference>
<dbReference type="GO" id="GO:0017116">
    <property type="term" value="F:single-stranded DNA helicase activity"/>
    <property type="evidence" value="ECO:0007669"/>
    <property type="project" value="TreeGrafter"/>
</dbReference>
<protein>
    <recommendedName>
        <fullName evidence="3">RecBCD enzyme subunit RecD</fullName>
        <ecNumber evidence="3">5.6.2.3</ecNumber>
    </recommendedName>
    <alternativeName>
        <fullName evidence="3">DNA 5'-3' helicase subunit RecD</fullName>
    </alternativeName>
    <alternativeName>
        <fullName evidence="3">Exonuclease V subunit RecD</fullName>
        <shortName evidence="3">ExoV subunit RecD</shortName>
    </alternativeName>
    <alternativeName>
        <fullName evidence="3">Helicase/nuclease RecBCD subunit RecD</fullName>
    </alternativeName>
</protein>
<comment type="similarity">
    <text evidence="3">Belongs to the RecD family.</text>
</comment>
<dbReference type="GO" id="GO:0009338">
    <property type="term" value="C:exodeoxyribonuclease V complex"/>
    <property type="evidence" value="ECO:0007669"/>
    <property type="project" value="InterPro"/>
</dbReference>
<comment type="catalytic activity">
    <reaction evidence="3">
        <text>ATP + H2O = ADP + phosphate + H(+)</text>
        <dbReference type="Rhea" id="RHEA:13065"/>
        <dbReference type="ChEBI" id="CHEBI:15377"/>
        <dbReference type="ChEBI" id="CHEBI:15378"/>
        <dbReference type="ChEBI" id="CHEBI:30616"/>
        <dbReference type="ChEBI" id="CHEBI:43474"/>
        <dbReference type="ChEBI" id="CHEBI:456216"/>
        <dbReference type="EC" id="5.6.2.3"/>
    </reaction>
</comment>
<dbReference type="InterPro" id="IPR003593">
    <property type="entry name" value="AAA+_ATPase"/>
</dbReference>
<dbReference type="CDD" id="cd18809">
    <property type="entry name" value="SF1_C_RecD"/>
    <property type="match status" value="1"/>
</dbReference>
<gene>
    <name evidence="3" type="primary">recD</name>
    <name evidence="5" type="ORF">SAMN05421546_0605</name>
</gene>
<evidence type="ECO:0000259" key="4">
    <source>
        <dbReference type="SMART" id="SM00382"/>
    </source>
</evidence>
<dbReference type="GO" id="GO:0016887">
    <property type="term" value="F:ATP hydrolysis activity"/>
    <property type="evidence" value="ECO:0007669"/>
    <property type="project" value="RHEA"/>
</dbReference>
<dbReference type="GO" id="GO:0008854">
    <property type="term" value="F:exodeoxyribonuclease V activity"/>
    <property type="evidence" value="ECO:0007669"/>
    <property type="project" value="InterPro"/>
</dbReference>
<dbReference type="Pfam" id="PF13245">
    <property type="entry name" value="AAA_19"/>
    <property type="match status" value="1"/>
</dbReference>
<reference evidence="6" key="1">
    <citation type="submission" date="2017-01" db="EMBL/GenBank/DDBJ databases">
        <authorList>
            <person name="Varghese N."/>
            <person name="Submissions S."/>
        </authorList>
    </citation>
    <scope>NUCLEOTIDE SEQUENCE [LARGE SCALE GENOMIC DNA]</scope>
    <source>
        <strain evidence="6">UM1</strain>
    </source>
</reference>
<comment type="subunit">
    <text evidence="3">Heterotrimer of RecB, RecC and RecD. All subunits contribute to DNA-binding.</text>
</comment>
<evidence type="ECO:0000313" key="5">
    <source>
        <dbReference type="EMBL" id="SIQ03374.1"/>
    </source>
</evidence>
<dbReference type="InterPro" id="IPR027785">
    <property type="entry name" value="UvrD-like_helicase_C"/>
</dbReference>
<dbReference type="Gene3D" id="2.30.30.940">
    <property type="match status" value="1"/>
</dbReference>
<keyword evidence="6" id="KW-1185">Reference proteome</keyword>
<dbReference type="GO" id="GO:0043139">
    <property type="term" value="F:5'-3' DNA helicase activity"/>
    <property type="evidence" value="ECO:0007669"/>
    <property type="project" value="UniProtKB-UniRule"/>
</dbReference>
<dbReference type="RefSeq" id="WP_076585089.1">
    <property type="nucleotide sequence ID" value="NZ_FTLW01000001.1"/>
</dbReference>
<evidence type="ECO:0000256" key="3">
    <source>
        <dbReference type="HAMAP-Rule" id="MF_01487"/>
    </source>
</evidence>
<dbReference type="GO" id="GO:0005524">
    <property type="term" value="F:ATP binding"/>
    <property type="evidence" value="ECO:0007669"/>
    <property type="project" value="UniProtKB-UniRule"/>
</dbReference>
<dbReference type="Pfam" id="PF13538">
    <property type="entry name" value="UvrD_C_2"/>
    <property type="match status" value="1"/>
</dbReference>
<sequence length="586" mass="63446">MIQAGQRFDFKPNETWGAQDDLRTVDRAVARWVIAHGGSPGLARLAAQASLADGRGDSALRIDEDVLRGVLTDSEWVGNAASNSQPFVVDGDLFYLRRNFLNEVAVATMLHQRLRSFDVEDETLDLHGLFDEAGGNAQAGQVEAVRKALDRRLFVLTGGPGTGKTTTVLRLLMAASRNHRSHHDEWPRILLAAPTGKAAQRLGESLRNATPEDFPTDWQDALLHVQSGATGTLHRLLGSRGTRGGFSRDSENPLDADIVVVDEASMLDLALLRALLSALRPQTRLVLVGDADQLDSVGTGSVLQDIVVALDGEAGQHLQRLRHAYRADAALRPLNEAVRIGDATAFNAGLNSASAQALHRPVGTVSELTAQLDAWSDAILLDYRAHRIDKPVNEAESDHIPQLLAAAGQRQLLCALREGPFGAAGLNAAIETRLSPALQSESGTSPGARWYPGRRILITRNDAASGLFNGDIGLCLLDTEGRLRAWFQGGDVKPRSFDVGSLPPHEPAFAMTVHKAQGSEYDEVAVLLPPQAEHPLLSRQWFYTAISRARRALHLWGSDAAVRHAIDHPARRSSGLSRRIRTAISP</sequence>
<proteinExistence type="inferred from homology"/>
<organism evidence="5 6">
    <name type="scientific">Solilutibacter tolerans</name>
    <dbReference type="NCBI Taxonomy" id="1604334"/>
    <lineage>
        <taxon>Bacteria</taxon>
        <taxon>Pseudomonadati</taxon>
        <taxon>Pseudomonadota</taxon>
        <taxon>Gammaproteobacteria</taxon>
        <taxon>Lysobacterales</taxon>
        <taxon>Lysobacteraceae</taxon>
        <taxon>Solilutibacter</taxon>
    </lineage>
</organism>
<feature type="domain" description="AAA+ ATPase" evidence="4">
    <location>
        <begin position="150"/>
        <end position="313"/>
    </location>
</feature>
<keyword evidence="2 3" id="KW-0067">ATP-binding</keyword>
<keyword evidence="3" id="KW-0378">Hydrolase</keyword>
<feature type="binding site" evidence="3">
    <location>
        <begin position="158"/>
        <end position="165"/>
    </location>
    <ligand>
        <name>ATP</name>
        <dbReference type="ChEBI" id="CHEBI:30616"/>
    </ligand>
</feature>
<dbReference type="Gene3D" id="3.40.50.300">
    <property type="entry name" value="P-loop containing nucleotide triphosphate hydrolases"/>
    <property type="match status" value="2"/>
</dbReference>
<evidence type="ECO:0000256" key="2">
    <source>
        <dbReference type="ARBA" id="ARBA00022840"/>
    </source>
</evidence>
<dbReference type="HAMAP" id="MF_01487">
    <property type="entry name" value="RecD"/>
    <property type="match status" value="1"/>
</dbReference>
<keyword evidence="3" id="KW-0227">DNA damage</keyword>
<dbReference type="NCBIfam" id="TIGR01447">
    <property type="entry name" value="recD"/>
    <property type="match status" value="1"/>
</dbReference>
<dbReference type="InterPro" id="IPR006344">
    <property type="entry name" value="RecD"/>
</dbReference>
<dbReference type="SMART" id="SM00382">
    <property type="entry name" value="AAA"/>
    <property type="match status" value="1"/>
</dbReference>
<keyword evidence="3" id="KW-0234">DNA repair</keyword>
<dbReference type="GO" id="GO:0003677">
    <property type="term" value="F:DNA binding"/>
    <property type="evidence" value="ECO:0007669"/>
    <property type="project" value="UniProtKB-UniRule"/>
</dbReference>
<dbReference type="GO" id="GO:0000724">
    <property type="term" value="P:double-strand break repair via homologous recombination"/>
    <property type="evidence" value="ECO:0007669"/>
    <property type="project" value="UniProtKB-UniRule"/>
</dbReference>
<dbReference type="AlphaFoldDB" id="A0A1N6PGA6"/>
<dbReference type="PANTHER" id="PTHR43788">
    <property type="entry name" value="DNA2/NAM7 HELICASE FAMILY MEMBER"/>
    <property type="match status" value="1"/>
</dbReference>
<comment type="function">
    <text evidence="3">A helicase/nuclease that prepares dsDNA breaks (DSB) for recombinational DNA repair. Binds to DSBs and unwinds DNA via a highly rapid and processive ATP-dependent bidirectional helicase activity. Unwinds dsDNA until it encounters a Chi (crossover hotspot instigator) sequence from the 3' direction. Cuts ssDNA a few nucleotides 3' to the Chi site. The properties and activities of the enzyme are changed at Chi. The Chi-altered holoenzyme produces a long 3'-ssDNA overhang and facilitates RecA-binding to the ssDNA for homologous DNA recombination and repair. Holoenzyme degrades any linearized DNA that is unable to undergo homologous recombination. In the holoenzyme this subunit has ssDNA-dependent ATPase and 5'-3' helicase activity. When added to pre-assembled RecBC greatly stimulates nuclease activity and augments holoenzyme processivity. Negatively regulates the RecA-loading ability of RecBCD.</text>
</comment>
<dbReference type="Proteomes" id="UP000241788">
    <property type="component" value="Unassembled WGS sequence"/>
</dbReference>
<keyword evidence="3" id="KW-0238">DNA-binding</keyword>
<evidence type="ECO:0000256" key="1">
    <source>
        <dbReference type="ARBA" id="ARBA00022741"/>
    </source>
</evidence>
<dbReference type="STRING" id="1604334.SAMN05421546_0605"/>
<dbReference type="OrthoDB" id="9803432at2"/>
<dbReference type="SUPFAM" id="SSF52540">
    <property type="entry name" value="P-loop containing nucleoside triphosphate hydrolases"/>
    <property type="match status" value="2"/>
</dbReference>
<evidence type="ECO:0000313" key="6">
    <source>
        <dbReference type="Proteomes" id="UP000241788"/>
    </source>
</evidence>
<comment type="miscellaneous">
    <text evidence="3">In the RecBCD complex, RecB has a slow 3'-5' helicase, an exonuclease activity and loads RecA onto ssDNA, RecD has a fast 5'-3' helicase activity, while RecC stimulates the ATPase and processivity of the RecB helicase and contributes to recognition of the Chi site.</text>
</comment>
<keyword evidence="3" id="KW-0413">Isomerase</keyword>
<keyword evidence="1 3" id="KW-0547">Nucleotide-binding</keyword>